<dbReference type="SUPFAM" id="SSF55797">
    <property type="entry name" value="PR-1-like"/>
    <property type="match status" value="1"/>
</dbReference>
<protein>
    <recommendedName>
        <fullName evidence="3">SCP domain-containing protein</fullName>
    </recommendedName>
</protein>
<dbReference type="InterPro" id="IPR035940">
    <property type="entry name" value="CAP_sf"/>
</dbReference>
<reference evidence="1" key="1">
    <citation type="submission" date="2018-11" db="EMBL/GenBank/DDBJ databases">
        <authorList>
            <consortium name="Pathogen Informatics"/>
        </authorList>
    </citation>
    <scope>NUCLEOTIDE SEQUENCE</scope>
</reference>
<dbReference type="Proteomes" id="UP000784294">
    <property type="component" value="Unassembled WGS sequence"/>
</dbReference>
<evidence type="ECO:0008006" key="3">
    <source>
        <dbReference type="Google" id="ProtNLM"/>
    </source>
</evidence>
<sequence>MVDRTVLHMHRQLQPEEMTLSGTGSRMTVKMKDFFLDMHNQIRREVALGEIEGQPSASDMNELVSCSIQLFCGHSLESNHDV</sequence>
<dbReference type="Gene3D" id="3.40.33.10">
    <property type="entry name" value="CAP"/>
    <property type="match status" value="1"/>
</dbReference>
<dbReference type="OrthoDB" id="43654at2759"/>
<gene>
    <name evidence="1" type="ORF">PXEA_LOCUS28116</name>
</gene>
<dbReference type="AlphaFoldDB" id="A0A448XE61"/>
<proteinExistence type="predicted"/>
<name>A0A448XE61_9PLAT</name>
<accession>A0A448XE61</accession>
<dbReference type="EMBL" id="CAAALY010248138">
    <property type="protein sequence ID" value="VEL34676.1"/>
    <property type="molecule type" value="Genomic_DNA"/>
</dbReference>
<evidence type="ECO:0000313" key="1">
    <source>
        <dbReference type="EMBL" id="VEL34676.1"/>
    </source>
</evidence>
<evidence type="ECO:0000313" key="2">
    <source>
        <dbReference type="Proteomes" id="UP000784294"/>
    </source>
</evidence>
<organism evidence="1 2">
    <name type="scientific">Protopolystoma xenopodis</name>
    <dbReference type="NCBI Taxonomy" id="117903"/>
    <lineage>
        <taxon>Eukaryota</taxon>
        <taxon>Metazoa</taxon>
        <taxon>Spiralia</taxon>
        <taxon>Lophotrochozoa</taxon>
        <taxon>Platyhelminthes</taxon>
        <taxon>Monogenea</taxon>
        <taxon>Polyopisthocotylea</taxon>
        <taxon>Polystomatidea</taxon>
        <taxon>Polystomatidae</taxon>
        <taxon>Protopolystoma</taxon>
    </lineage>
</organism>
<comment type="caution">
    <text evidence="1">The sequence shown here is derived from an EMBL/GenBank/DDBJ whole genome shotgun (WGS) entry which is preliminary data.</text>
</comment>
<keyword evidence="2" id="KW-1185">Reference proteome</keyword>